<accession>A0A516IRD3</accession>
<evidence type="ECO:0000313" key="2">
    <source>
        <dbReference type="Proteomes" id="UP000321857"/>
    </source>
</evidence>
<sequence>MAYAAGRIVADRVSAARLYRLDAGHRASLRVERMGVHLDLRQRMTGTVLPGSVAVVTIGGDF</sequence>
<gene>
    <name evidence="1" type="ORF">FMM02_05575</name>
</gene>
<proteinExistence type="predicted"/>
<dbReference type="Proteomes" id="UP000321857">
    <property type="component" value="Chromosome"/>
</dbReference>
<dbReference type="OrthoDB" id="7427399at2"/>
<keyword evidence="2" id="KW-1185">Reference proteome</keyword>
<dbReference type="KEGG" id="sxa:FMM02_05575"/>
<organism evidence="1 2">
    <name type="scientific">Sphingomonas xanthus</name>
    <dbReference type="NCBI Taxonomy" id="2594473"/>
    <lineage>
        <taxon>Bacteria</taxon>
        <taxon>Pseudomonadati</taxon>
        <taxon>Pseudomonadota</taxon>
        <taxon>Alphaproteobacteria</taxon>
        <taxon>Sphingomonadales</taxon>
        <taxon>Sphingomonadaceae</taxon>
        <taxon>Sphingomonas</taxon>
    </lineage>
</organism>
<evidence type="ECO:0000313" key="1">
    <source>
        <dbReference type="EMBL" id="QDP19477.1"/>
    </source>
</evidence>
<reference evidence="1 2" key="1">
    <citation type="submission" date="2019-07" db="EMBL/GenBank/DDBJ databases">
        <title>Sphingomonas AE3 Genome sequencing and assembly.</title>
        <authorList>
            <person name="Kim H."/>
        </authorList>
    </citation>
    <scope>NUCLEOTIDE SEQUENCE [LARGE SCALE GENOMIC DNA]</scope>
    <source>
        <strain evidence="1 2">AE3</strain>
    </source>
</reference>
<dbReference type="AlphaFoldDB" id="A0A516IRD3"/>
<name>A0A516IRD3_9SPHN</name>
<dbReference type="RefSeq" id="WP_147493930.1">
    <property type="nucleotide sequence ID" value="NZ_CP041659.1"/>
</dbReference>
<dbReference type="EMBL" id="CP041659">
    <property type="protein sequence ID" value="QDP19477.1"/>
    <property type="molecule type" value="Genomic_DNA"/>
</dbReference>
<protein>
    <submittedName>
        <fullName evidence="1">Uncharacterized protein</fullName>
    </submittedName>
</protein>